<keyword evidence="6 13" id="KW-0285">Flavoprotein</keyword>
<evidence type="ECO:0000256" key="11">
    <source>
        <dbReference type="NCBIfam" id="TIGR00551"/>
    </source>
</evidence>
<dbReference type="PIRSF" id="PIRSF000171">
    <property type="entry name" value="SDHA_APRA_LASPO"/>
    <property type="match status" value="1"/>
</dbReference>
<protein>
    <recommendedName>
        <fullName evidence="5 11">L-aspartate oxidase</fullName>
        <ecNumber evidence="4 11">1.4.3.16</ecNumber>
    </recommendedName>
</protein>
<evidence type="ECO:0000256" key="10">
    <source>
        <dbReference type="ARBA" id="ARBA00048305"/>
    </source>
</evidence>
<evidence type="ECO:0000256" key="2">
    <source>
        <dbReference type="ARBA" id="ARBA00004950"/>
    </source>
</evidence>
<evidence type="ECO:0000256" key="3">
    <source>
        <dbReference type="ARBA" id="ARBA00008562"/>
    </source>
</evidence>
<dbReference type="NCBIfam" id="NF005701">
    <property type="entry name" value="PRK07512.1"/>
    <property type="match status" value="1"/>
</dbReference>
<evidence type="ECO:0000256" key="9">
    <source>
        <dbReference type="ARBA" id="ARBA00023002"/>
    </source>
</evidence>
<evidence type="ECO:0000313" key="16">
    <source>
        <dbReference type="EMBL" id="AIG24519.1"/>
    </source>
</evidence>
<evidence type="ECO:0000256" key="13">
    <source>
        <dbReference type="RuleBase" id="RU362049"/>
    </source>
</evidence>
<comment type="function">
    <text evidence="13">Catalyzes the oxidation of L-aspartate to iminoaspartate.</text>
</comment>
<dbReference type="InterPro" id="IPR015939">
    <property type="entry name" value="Fum_Rdtase/Succ_DH_flav-like_C"/>
</dbReference>
<dbReference type="EC" id="1.4.3.16" evidence="4 11"/>
<name>A0A075QY23_BRELA</name>
<keyword evidence="8 13" id="KW-0274">FAD</keyword>
<evidence type="ECO:0000256" key="12">
    <source>
        <dbReference type="PIRSR" id="PIRSR000171-1"/>
    </source>
</evidence>
<comment type="similarity">
    <text evidence="3 13">Belongs to the FAD-dependent oxidoreductase 2 family. NadB subfamily.</text>
</comment>
<evidence type="ECO:0000256" key="1">
    <source>
        <dbReference type="ARBA" id="ARBA00001974"/>
    </source>
</evidence>
<dbReference type="InterPro" id="IPR003953">
    <property type="entry name" value="FAD-dep_OxRdtase_2_FAD-bd"/>
</dbReference>
<gene>
    <name evidence="16" type="ORF">BRLA_c001040</name>
</gene>
<dbReference type="InterPro" id="IPR005288">
    <property type="entry name" value="NadB"/>
</dbReference>
<dbReference type="Proteomes" id="UP000005850">
    <property type="component" value="Chromosome"/>
</dbReference>
<evidence type="ECO:0000259" key="15">
    <source>
        <dbReference type="Pfam" id="PF02910"/>
    </source>
</evidence>
<dbReference type="GO" id="GO:0034628">
    <property type="term" value="P:'de novo' NAD+ biosynthetic process from L-aspartate"/>
    <property type="evidence" value="ECO:0007669"/>
    <property type="project" value="TreeGrafter"/>
</dbReference>
<comment type="cofactor">
    <cofactor evidence="1 13">
        <name>FAD</name>
        <dbReference type="ChEBI" id="CHEBI:57692"/>
    </cofactor>
</comment>
<dbReference type="KEGG" id="blr:BRLA_c001040"/>
<dbReference type="Gene3D" id="3.50.50.60">
    <property type="entry name" value="FAD/NAD(P)-binding domain"/>
    <property type="match status" value="1"/>
</dbReference>
<feature type="active site" description="Proton acceptor" evidence="12">
    <location>
        <position position="290"/>
    </location>
</feature>
<dbReference type="UniPathway" id="UPA00253">
    <property type="reaction ID" value="UER00326"/>
</dbReference>
<dbReference type="AlphaFoldDB" id="A0A075QY23"/>
<dbReference type="PANTHER" id="PTHR42716">
    <property type="entry name" value="L-ASPARTATE OXIDASE"/>
    <property type="match status" value="1"/>
</dbReference>
<comment type="catalytic activity">
    <reaction evidence="10">
        <text>L-aspartate + O2 = iminosuccinate + H2O2</text>
        <dbReference type="Rhea" id="RHEA:25876"/>
        <dbReference type="ChEBI" id="CHEBI:15379"/>
        <dbReference type="ChEBI" id="CHEBI:16240"/>
        <dbReference type="ChEBI" id="CHEBI:29991"/>
        <dbReference type="ChEBI" id="CHEBI:77875"/>
        <dbReference type="EC" id="1.4.3.16"/>
    </reaction>
    <physiologicalReaction direction="left-to-right" evidence="10">
        <dbReference type="Rhea" id="RHEA:25877"/>
    </physiologicalReaction>
</comment>
<dbReference type="Pfam" id="PF02910">
    <property type="entry name" value="Succ_DH_flav_C"/>
    <property type="match status" value="1"/>
</dbReference>
<organism evidence="16 17">
    <name type="scientific">Brevibacillus laterosporus LMG 15441</name>
    <dbReference type="NCBI Taxonomy" id="1042163"/>
    <lineage>
        <taxon>Bacteria</taxon>
        <taxon>Bacillati</taxon>
        <taxon>Bacillota</taxon>
        <taxon>Bacilli</taxon>
        <taxon>Bacillales</taxon>
        <taxon>Paenibacillaceae</taxon>
        <taxon>Brevibacillus</taxon>
    </lineage>
</organism>
<evidence type="ECO:0000256" key="7">
    <source>
        <dbReference type="ARBA" id="ARBA00022642"/>
    </source>
</evidence>
<dbReference type="PANTHER" id="PTHR42716:SF2">
    <property type="entry name" value="L-ASPARTATE OXIDASE, CHLOROPLASTIC"/>
    <property type="match status" value="1"/>
</dbReference>
<dbReference type="InterPro" id="IPR027477">
    <property type="entry name" value="Succ_DH/fumarate_Rdtase_cat_sf"/>
</dbReference>
<dbReference type="STRING" id="1042163.BRLA_c001040"/>
<dbReference type="SUPFAM" id="SSF56425">
    <property type="entry name" value="Succinate dehydrogenase/fumarate reductase flavoprotein, catalytic domain"/>
    <property type="match status" value="1"/>
</dbReference>
<evidence type="ECO:0000256" key="6">
    <source>
        <dbReference type="ARBA" id="ARBA00022630"/>
    </source>
</evidence>
<dbReference type="SUPFAM" id="SSF46977">
    <property type="entry name" value="Succinate dehydrogenase/fumarate reductase flavoprotein C-terminal domain"/>
    <property type="match status" value="1"/>
</dbReference>
<dbReference type="PRINTS" id="PR00411">
    <property type="entry name" value="PNDRDTASEI"/>
</dbReference>
<dbReference type="FunFam" id="3.90.700.10:FF:000002">
    <property type="entry name" value="L-aspartate oxidase"/>
    <property type="match status" value="1"/>
</dbReference>
<evidence type="ECO:0000259" key="14">
    <source>
        <dbReference type="Pfam" id="PF00890"/>
    </source>
</evidence>
<dbReference type="GO" id="GO:0005737">
    <property type="term" value="C:cytoplasm"/>
    <property type="evidence" value="ECO:0007669"/>
    <property type="project" value="UniProtKB-SubCell"/>
</dbReference>
<comment type="pathway">
    <text evidence="2 13">Cofactor biosynthesis; NAD(+) biosynthesis; iminoaspartate from L-aspartate (oxidase route): step 1/1.</text>
</comment>
<dbReference type="SUPFAM" id="SSF51905">
    <property type="entry name" value="FAD/NAD(P)-binding domain"/>
    <property type="match status" value="1"/>
</dbReference>
<feature type="domain" description="FAD-dependent oxidoreductase 2 FAD-binding" evidence="14">
    <location>
        <begin position="21"/>
        <end position="392"/>
    </location>
</feature>
<accession>A0A075QY23</accession>
<evidence type="ECO:0000256" key="5">
    <source>
        <dbReference type="ARBA" id="ARBA00021901"/>
    </source>
</evidence>
<dbReference type="PRINTS" id="PR00368">
    <property type="entry name" value="FADPNR"/>
</dbReference>
<evidence type="ECO:0000256" key="4">
    <source>
        <dbReference type="ARBA" id="ARBA00012173"/>
    </source>
</evidence>
<comment type="subcellular location">
    <subcellularLocation>
        <location evidence="13">Cytoplasm</location>
    </subcellularLocation>
</comment>
<keyword evidence="7 13" id="KW-0662">Pyridine nucleotide biosynthesis</keyword>
<dbReference type="Gene3D" id="3.90.700.10">
    <property type="entry name" value="Succinate dehydrogenase/fumarate reductase flavoprotein, catalytic domain"/>
    <property type="match status" value="1"/>
</dbReference>
<dbReference type="GO" id="GO:0008734">
    <property type="term" value="F:L-aspartate oxidase activity"/>
    <property type="evidence" value="ECO:0007669"/>
    <property type="project" value="UniProtKB-UniRule"/>
</dbReference>
<evidence type="ECO:0000313" key="17">
    <source>
        <dbReference type="Proteomes" id="UP000005850"/>
    </source>
</evidence>
<dbReference type="InterPro" id="IPR036188">
    <property type="entry name" value="FAD/NAD-bd_sf"/>
</dbReference>
<dbReference type="Pfam" id="PF00890">
    <property type="entry name" value="FAD_binding_2"/>
    <property type="match status" value="1"/>
</dbReference>
<keyword evidence="17" id="KW-1185">Reference proteome</keyword>
<dbReference type="eggNOG" id="COG0029">
    <property type="taxonomic scope" value="Bacteria"/>
</dbReference>
<proteinExistence type="inferred from homology"/>
<keyword evidence="9 13" id="KW-0560">Oxidoreductase</keyword>
<dbReference type="GO" id="GO:0033765">
    <property type="term" value="F:steroid dehydrogenase activity, acting on the CH-CH group of donors"/>
    <property type="evidence" value="ECO:0007669"/>
    <property type="project" value="UniProtKB-ARBA"/>
</dbReference>
<reference evidence="16 17" key="1">
    <citation type="journal article" date="2011" name="J. Bacteriol.">
        <title>Genome sequence of Brevibacillus laterosporus LMG 15441, a pathogen of invertebrates.</title>
        <authorList>
            <person name="Djukic M."/>
            <person name="Poehlein A."/>
            <person name="Thurmer A."/>
            <person name="Daniel R."/>
        </authorList>
    </citation>
    <scope>NUCLEOTIDE SEQUENCE [LARGE SCALE GENOMIC DNA]</scope>
    <source>
        <strain evidence="16 17">LMG 15441</strain>
    </source>
</reference>
<dbReference type="HOGENOM" id="CLU_014312_3_0_9"/>
<dbReference type="Gene3D" id="1.20.58.100">
    <property type="entry name" value="Fumarate reductase/succinate dehydrogenase flavoprotein-like, C-terminal domain"/>
    <property type="match status" value="1"/>
</dbReference>
<dbReference type="NCBIfam" id="TIGR00551">
    <property type="entry name" value="nadB"/>
    <property type="match status" value="1"/>
</dbReference>
<dbReference type="EMBL" id="CP007806">
    <property type="protein sequence ID" value="AIG24519.1"/>
    <property type="molecule type" value="Genomic_DNA"/>
</dbReference>
<evidence type="ECO:0000256" key="8">
    <source>
        <dbReference type="ARBA" id="ARBA00022827"/>
    </source>
</evidence>
<dbReference type="InterPro" id="IPR037099">
    <property type="entry name" value="Fum_R/Succ_DH_flav-like_C_sf"/>
</dbReference>
<sequence>MMFPRHVLNYQTDHLPNMYTDVIVVGCGIAGLYTALEASKKAKVILISKKGLQDSNTRWAQGGIAAVTAQNDSPALHRQDTMLAGAGICTYEAVDVLVHEGPKRLQELITYGTQFDKDSNGEYELTREGAHSQRRILHAQGDATGAEIVRALAKKVAETTNITLLEEHFAIDILTHQGECVGVLALKPCGELFAIQSHATILATGGAGQLYRYTTNPDIATADGIAMAYRAGAEVKDMEFIQFHPTALCYPDAPRFLISEAVRGEGAYLRNVLGERFMYKYHPQQELAPRDIVARAIVSEMETTKSTFVYLDITHESEELIKHRFPTIYDFCLSYGLDMVADWIPVAPACHYMMGGVKTDLYGETNVPRLFACGEVSCTGVHGANRLASNSLSEAIVFGHRIVERLQTLPPVMSAISLSESSLRTTGRVGNWKKMRLQLQKIMLRQVGVKREEQGLRAALQELESMQTILSTHTVKPEALELKNLLTTAILTTRAALARTESRGGHYRVDYPEQNEERWLKHITQGIHSGLQEESEIRLCYGINANYNEK</sequence>
<feature type="domain" description="Fumarate reductase/succinate dehydrogenase flavoprotein-like C-terminal" evidence="15">
    <location>
        <begin position="436"/>
        <end position="524"/>
    </location>
</feature>